<evidence type="ECO:0000256" key="7">
    <source>
        <dbReference type="ARBA" id="ARBA00032572"/>
    </source>
</evidence>
<dbReference type="EC" id="2.3.1.20" evidence="4"/>
<dbReference type="RefSeq" id="WP_380672860.1">
    <property type="nucleotide sequence ID" value="NZ_JBHTCJ010000019.1"/>
</dbReference>
<evidence type="ECO:0000256" key="10">
    <source>
        <dbReference type="SAM" id="SignalP"/>
    </source>
</evidence>
<evidence type="ECO:0000256" key="8">
    <source>
        <dbReference type="ARBA" id="ARBA00048109"/>
    </source>
</evidence>
<organism evidence="11 12">
    <name type="scientific">Saccharopolyspora griseoalba</name>
    <dbReference type="NCBI Taxonomy" id="1431848"/>
    <lineage>
        <taxon>Bacteria</taxon>
        <taxon>Bacillati</taxon>
        <taxon>Actinomycetota</taxon>
        <taxon>Actinomycetes</taxon>
        <taxon>Pseudonocardiales</taxon>
        <taxon>Pseudonocardiaceae</taxon>
        <taxon>Saccharopolyspora</taxon>
    </lineage>
</organism>
<dbReference type="Gene3D" id="3.40.50.1820">
    <property type="entry name" value="alpha/beta hydrolase"/>
    <property type="match status" value="1"/>
</dbReference>
<dbReference type="PROSITE" id="PS51318">
    <property type="entry name" value="TAT"/>
    <property type="match status" value="1"/>
</dbReference>
<name>A0ABW2LQF4_9PSEU</name>
<keyword evidence="5" id="KW-0808">Transferase</keyword>
<dbReference type="PANTHER" id="PTHR48098:SF1">
    <property type="entry name" value="DIACYLGLYCEROL ACYLTRANSFERASE_MYCOLYLTRANSFERASE AG85A"/>
    <property type="match status" value="1"/>
</dbReference>
<reference evidence="12" key="1">
    <citation type="journal article" date="2019" name="Int. J. Syst. Evol. Microbiol.">
        <title>The Global Catalogue of Microorganisms (GCM) 10K type strain sequencing project: providing services to taxonomists for standard genome sequencing and annotation.</title>
        <authorList>
            <consortium name="The Broad Institute Genomics Platform"/>
            <consortium name="The Broad Institute Genome Sequencing Center for Infectious Disease"/>
            <person name="Wu L."/>
            <person name="Ma J."/>
        </authorList>
    </citation>
    <scope>NUCLEOTIDE SEQUENCE [LARGE SCALE GENOMIC DNA]</scope>
    <source>
        <strain evidence="12">WLHS5</strain>
    </source>
</reference>
<feature type="compositionally biased region" description="Basic and acidic residues" evidence="9">
    <location>
        <begin position="54"/>
        <end position="67"/>
    </location>
</feature>
<feature type="signal peptide" evidence="10">
    <location>
        <begin position="1"/>
        <end position="24"/>
    </location>
</feature>
<feature type="region of interest" description="Disordered" evidence="9">
    <location>
        <begin position="27"/>
        <end position="67"/>
    </location>
</feature>
<sequence>MSQHPVSRRTLLAFAAAAVAPALPGCTGAPTARPAPPPAPSPAPAAADRPQPTTRRERVRSEHRGTDVELAITYPAGAPAPESLPLVLYLHGRDGPRPSAMPGDTLAALEAEHRAGSIPAFGFVSVDGGYNAYWFDGSANGDLASMLLDELPTWLRERGFTDRGGQPFAVGGISSGGFGALHYAVERSRRGDPLDGIGVLSPALTTNWPHAAERGAFADEQQWHEVNPLDHLGELGEVPLGVWIGDADPFYPGAEQLAANYGNTRVFSVLPGGHEVTVFDAVGAEMVHHFADVLPEHA</sequence>
<dbReference type="InterPro" id="IPR050583">
    <property type="entry name" value="Mycobacterial_A85_antigen"/>
</dbReference>
<accession>A0ABW2LQF4</accession>
<dbReference type="PANTHER" id="PTHR48098">
    <property type="entry name" value="ENTEROCHELIN ESTERASE-RELATED"/>
    <property type="match status" value="1"/>
</dbReference>
<dbReference type="SUPFAM" id="SSF53474">
    <property type="entry name" value="alpha/beta-Hydrolases"/>
    <property type="match status" value="1"/>
</dbReference>
<dbReference type="EMBL" id="JBHTCJ010000019">
    <property type="protein sequence ID" value="MFC7344759.1"/>
    <property type="molecule type" value="Genomic_DNA"/>
</dbReference>
<evidence type="ECO:0000256" key="4">
    <source>
        <dbReference type="ARBA" id="ARBA00013244"/>
    </source>
</evidence>
<feature type="compositionally biased region" description="Pro residues" evidence="9">
    <location>
        <begin position="33"/>
        <end position="43"/>
    </location>
</feature>
<evidence type="ECO:0000256" key="1">
    <source>
        <dbReference type="ARBA" id="ARBA00000697"/>
    </source>
</evidence>
<comment type="caution">
    <text evidence="11">The sequence shown here is derived from an EMBL/GenBank/DDBJ whole genome shotgun (WGS) entry which is preliminary data.</text>
</comment>
<dbReference type="Proteomes" id="UP001596504">
    <property type="component" value="Unassembled WGS sequence"/>
</dbReference>
<evidence type="ECO:0000256" key="6">
    <source>
        <dbReference type="ARBA" id="ARBA00023315"/>
    </source>
</evidence>
<comment type="similarity">
    <text evidence="2">Belongs to the mycobacterial A85 antigen family.</text>
</comment>
<feature type="compositionally biased region" description="Low complexity" evidence="9">
    <location>
        <begin position="44"/>
        <end position="53"/>
    </location>
</feature>
<gene>
    <name evidence="11" type="ORF">ACFQRI_25405</name>
</gene>
<dbReference type="InterPro" id="IPR029058">
    <property type="entry name" value="AB_hydrolase_fold"/>
</dbReference>
<evidence type="ECO:0000256" key="5">
    <source>
        <dbReference type="ARBA" id="ARBA00022679"/>
    </source>
</evidence>
<dbReference type="GO" id="GO:0016787">
    <property type="term" value="F:hydrolase activity"/>
    <property type="evidence" value="ECO:0007669"/>
    <property type="project" value="UniProtKB-KW"/>
</dbReference>
<keyword evidence="10" id="KW-0732">Signal</keyword>
<evidence type="ECO:0000313" key="12">
    <source>
        <dbReference type="Proteomes" id="UP001596504"/>
    </source>
</evidence>
<dbReference type="Pfam" id="PF00756">
    <property type="entry name" value="Esterase"/>
    <property type="match status" value="1"/>
</dbReference>
<keyword evidence="12" id="KW-1185">Reference proteome</keyword>
<dbReference type="InterPro" id="IPR000801">
    <property type="entry name" value="Esterase-like"/>
</dbReference>
<evidence type="ECO:0000313" key="11">
    <source>
        <dbReference type="EMBL" id="MFC7344759.1"/>
    </source>
</evidence>
<keyword evidence="11" id="KW-0378">Hydrolase</keyword>
<feature type="chain" id="PRO_5046479041" description="Acyl-CoA:diacylglycerol acyltransferase" evidence="10">
    <location>
        <begin position="25"/>
        <end position="298"/>
    </location>
</feature>
<dbReference type="EC" id="2.3.1.122" evidence="3"/>
<proteinExistence type="inferred from homology"/>
<evidence type="ECO:0000256" key="3">
    <source>
        <dbReference type="ARBA" id="ARBA00012820"/>
    </source>
</evidence>
<dbReference type="InterPro" id="IPR006311">
    <property type="entry name" value="TAT_signal"/>
</dbReference>
<comment type="catalytic activity">
    <reaction evidence="8">
        <text>an acyl-CoA + a 1,2-diacyl-sn-glycerol = a triacyl-sn-glycerol + CoA</text>
        <dbReference type="Rhea" id="RHEA:10868"/>
        <dbReference type="ChEBI" id="CHEBI:17815"/>
        <dbReference type="ChEBI" id="CHEBI:57287"/>
        <dbReference type="ChEBI" id="CHEBI:58342"/>
        <dbReference type="ChEBI" id="CHEBI:64615"/>
        <dbReference type="EC" id="2.3.1.20"/>
    </reaction>
</comment>
<protein>
    <recommendedName>
        <fullName evidence="7">Acyl-CoA:diacylglycerol acyltransferase</fullName>
        <ecNumber evidence="3">2.3.1.122</ecNumber>
        <ecNumber evidence="4">2.3.1.20</ecNumber>
    </recommendedName>
</protein>
<comment type="catalytic activity">
    <reaction evidence="1">
        <text>2 alpha,alpha'-trehalose 6-mycolate = alpha,alpha'-trehalose 6,6'-bismycolate + alpha,alpha-trehalose</text>
        <dbReference type="Rhea" id="RHEA:23472"/>
        <dbReference type="ChEBI" id="CHEBI:16551"/>
        <dbReference type="ChEBI" id="CHEBI:18195"/>
        <dbReference type="ChEBI" id="CHEBI:18234"/>
        <dbReference type="EC" id="2.3.1.122"/>
    </reaction>
</comment>
<keyword evidence="6" id="KW-0012">Acyltransferase</keyword>
<evidence type="ECO:0000256" key="2">
    <source>
        <dbReference type="ARBA" id="ARBA00005874"/>
    </source>
</evidence>
<evidence type="ECO:0000256" key="9">
    <source>
        <dbReference type="SAM" id="MobiDB-lite"/>
    </source>
</evidence>